<feature type="transmembrane region" description="Helical" evidence="1">
    <location>
        <begin position="154"/>
        <end position="174"/>
    </location>
</feature>
<proteinExistence type="predicted"/>
<dbReference type="EMBL" id="AGTR01000056">
    <property type="protein sequence ID" value="EHJ03795.1"/>
    <property type="molecule type" value="Genomic_DNA"/>
</dbReference>
<keyword evidence="3" id="KW-1185">Reference proteome</keyword>
<dbReference type="Proteomes" id="UP000003208">
    <property type="component" value="Unassembled WGS sequence"/>
</dbReference>
<accession>G6YVI9</accession>
<reference evidence="2 3" key="1">
    <citation type="journal article" date="2012" name="J. Bacteriol.">
        <title>Genome sequence of deep-sea manganese-oxidizing bacterium Marinobacter manganoxydans MnI7-9.</title>
        <authorList>
            <person name="Wang H."/>
            <person name="Li H."/>
            <person name="Shao Z."/>
            <person name="Liao S."/>
            <person name="Johnstone L."/>
            <person name="Rensing C."/>
            <person name="Wang G."/>
        </authorList>
    </citation>
    <scope>NUCLEOTIDE SEQUENCE [LARGE SCALE GENOMIC DNA]</scope>
    <source>
        <strain evidence="2 3">MnI7-9</strain>
    </source>
</reference>
<dbReference type="RefSeq" id="WP_008174521.1">
    <property type="nucleotide sequence ID" value="NZ_AGTR01000056.1"/>
</dbReference>
<organism evidence="2 3">
    <name type="scientific">Marinobacter manganoxydans MnI7-9</name>
    <dbReference type="NCBI Taxonomy" id="1094979"/>
    <lineage>
        <taxon>Bacteria</taxon>
        <taxon>Pseudomonadati</taxon>
        <taxon>Pseudomonadota</taxon>
        <taxon>Gammaproteobacteria</taxon>
        <taxon>Pseudomonadales</taxon>
        <taxon>Marinobacteraceae</taxon>
        <taxon>Marinobacter</taxon>
    </lineage>
</organism>
<name>G6YVI9_9GAMM</name>
<gene>
    <name evidence="2" type="ORF">KYE_14432</name>
</gene>
<evidence type="ECO:0000256" key="1">
    <source>
        <dbReference type="SAM" id="Phobius"/>
    </source>
</evidence>
<protein>
    <submittedName>
        <fullName evidence="2">Uncharacterized protein</fullName>
    </submittedName>
</protein>
<feature type="transmembrane region" description="Helical" evidence="1">
    <location>
        <begin position="112"/>
        <end position="134"/>
    </location>
</feature>
<sequence>MQSDHLAHEIEMAAMNRRVISLLLPLFLGGPVLAISELSGGQEAAAMKGCDFNFGCLKLLDWLDRLCIVHVDHHVEAGSCFFNLVCQLFAAFFWEMIQVPFFTGMMEASHGAVVWLCTRAAIGDANIALFAYGVAAAATKDGFWIQGRWRRHALGAYFATGLLITIVFEAWATGAGQRWSYNDSMPLFPFLGTGIAPLAQWIIVPTVSLFGLRWLYRGWLDLRRQGGDYSRQ</sequence>
<evidence type="ECO:0000313" key="3">
    <source>
        <dbReference type="Proteomes" id="UP000003208"/>
    </source>
</evidence>
<keyword evidence="1" id="KW-0472">Membrane</keyword>
<evidence type="ECO:0000313" key="2">
    <source>
        <dbReference type="EMBL" id="EHJ03795.1"/>
    </source>
</evidence>
<dbReference type="AlphaFoldDB" id="G6YVI9"/>
<keyword evidence="1" id="KW-0812">Transmembrane</keyword>
<feature type="transmembrane region" description="Helical" evidence="1">
    <location>
        <begin position="194"/>
        <end position="216"/>
    </location>
</feature>
<keyword evidence="1" id="KW-1133">Transmembrane helix</keyword>